<proteinExistence type="predicted"/>
<dbReference type="Proteomes" id="UP000237632">
    <property type="component" value="Unassembled WGS sequence"/>
</dbReference>
<sequence>MSDAIVTPRLICKPLKEEHASLMFPLLQDQRIYEHIPDQKPESVERLRERYQALVRGNTRNPSELWLNWILFIKNGKVPIGYFQATIQDNYCSIGYVIGSPYWRQHYGSEACLHLITELFATYPFTFIQAEIDTRNHASLEFVKKMGFIHKSFDEANNDEVFETTRSAWQKIVCARAK</sequence>
<reference evidence="1 2" key="1">
    <citation type="submission" date="2018-03" db="EMBL/GenBank/DDBJ databases">
        <authorList>
            <person name="Nguyen K."/>
            <person name="Fouts D."/>
            <person name="Sutton G."/>
        </authorList>
    </citation>
    <scope>NUCLEOTIDE SEQUENCE [LARGE SCALE GENOMIC DNA]</scope>
    <source>
        <strain evidence="1 2">AU3578</strain>
    </source>
</reference>
<dbReference type="GO" id="GO:0016747">
    <property type="term" value="F:acyltransferase activity, transferring groups other than amino-acyl groups"/>
    <property type="evidence" value="ECO:0007669"/>
    <property type="project" value="InterPro"/>
</dbReference>
<comment type="caution">
    <text evidence="1">The sequence shown here is derived from an EMBL/GenBank/DDBJ whole genome shotgun (WGS) entry which is preliminary data.</text>
</comment>
<dbReference type="RefSeq" id="WP_011882294.1">
    <property type="nucleotide sequence ID" value="NZ_CADFFJ010000062.1"/>
</dbReference>
<evidence type="ECO:0000313" key="1">
    <source>
        <dbReference type="EMBL" id="PRH39864.1"/>
    </source>
</evidence>
<name>A0A103HLG5_BURVI</name>
<dbReference type="SUPFAM" id="SSF55729">
    <property type="entry name" value="Acyl-CoA N-acyltransferases (Nat)"/>
    <property type="match status" value="1"/>
</dbReference>
<dbReference type="PANTHER" id="PTHR43792">
    <property type="entry name" value="GNAT FAMILY, PUTATIVE (AFU_ORTHOLOGUE AFUA_3G00765)-RELATED-RELATED"/>
    <property type="match status" value="1"/>
</dbReference>
<dbReference type="Pfam" id="PF13302">
    <property type="entry name" value="Acetyltransf_3"/>
    <property type="match status" value="1"/>
</dbReference>
<evidence type="ECO:0000313" key="2">
    <source>
        <dbReference type="Proteomes" id="UP000237632"/>
    </source>
</evidence>
<dbReference type="PROSITE" id="PS51186">
    <property type="entry name" value="GNAT"/>
    <property type="match status" value="1"/>
</dbReference>
<dbReference type="PANTHER" id="PTHR43792:SF1">
    <property type="entry name" value="N-ACETYLTRANSFERASE DOMAIN-CONTAINING PROTEIN"/>
    <property type="match status" value="1"/>
</dbReference>
<accession>A0A103HLG5</accession>
<organism evidence="1 2">
    <name type="scientific">Burkholderia vietnamiensis</name>
    <dbReference type="NCBI Taxonomy" id="60552"/>
    <lineage>
        <taxon>Bacteria</taxon>
        <taxon>Pseudomonadati</taxon>
        <taxon>Pseudomonadota</taxon>
        <taxon>Betaproteobacteria</taxon>
        <taxon>Burkholderiales</taxon>
        <taxon>Burkholderiaceae</taxon>
        <taxon>Burkholderia</taxon>
        <taxon>Burkholderia cepacia complex</taxon>
    </lineage>
</organism>
<dbReference type="InterPro" id="IPR051531">
    <property type="entry name" value="N-acetyltransferase"/>
</dbReference>
<dbReference type="OMA" id="WAYIAYH"/>
<protein>
    <submittedName>
        <fullName evidence="1">N-acetyltransferase</fullName>
    </submittedName>
</protein>
<dbReference type="Gene3D" id="3.40.630.30">
    <property type="match status" value="1"/>
</dbReference>
<dbReference type="InterPro" id="IPR000182">
    <property type="entry name" value="GNAT_dom"/>
</dbReference>
<dbReference type="AlphaFoldDB" id="A0A103HLG5"/>
<dbReference type="EMBL" id="PVHK01000180">
    <property type="protein sequence ID" value="PRH39864.1"/>
    <property type="molecule type" value="Genomic_DNA"/>
</dbReference>
<gene>
    <name evidence="1" type="ORF">C6T65_24065</name>
</gene>
<dbReference type="InterPro" id="IPR016181">
    <property type="entry name" value="Acyl_CoA_acyltransferase"/>
</dbReference>